<dbReference type="InterPro" id="IPR005064">
    <property type="entry name" value="BUG"/>
</dbReference>
<reference evidence="4" key="1">
    <citation type="submission" date="2018-01" db="EMBL/GenBank/DDBJ databases">
        <authorList>
            <person name="Clerissi C."/>
        </authorList>
    </citation>
    <scope>NUCLEOTIDE SEQUENCE</scope>
    <source>
        <strain evidence="4">Cupriavidus oxalaticus LMG 2235</strain>
    </source>
</reference>
<dbReference type="PIRSF" id="PIRSF017082">
    <property type="entry name" value="YflP"/>
    <property type="match status" value="1"/>
</dbReference>
<evidence type="ECO:0000313" key="5">
    <source>
        <dbReference type="Proteomes" id="UP000623307"/>
    </source>
</evidence>
<dbReference type="Pfam" id="PF03401">
    <property type="entry name" value="TctC"/>
    <property type="match status" value="1"/>
</dbReference>
<feature type="signal peptide" evidence="2">
    <location>
        <begin position="1"/>
        <end position="33"/>
    </location>
</feature>
<dbReference type="AlphaFoldDB" id="A0A375GDF6"/>
<dbReference type="EMBL" id="OGUS01000128">
    <property type="protein sequence ID" value="SPC16786.1"/>
    <property type="molecule type" value="Genomic_DNA"/>
</dbReference>
<protein>
    <submittedName>
        <fullName evidence="4">Exported protein</fullName>
    </submittedName>
    <submittedName>
        <fullName evidence="3">Tripartite tricarboxylate transporter substrate binding protein</fullName>
    </submittedName>
</protein>
<dbReference type="InterPro" id="IPR042100">
    <property type="entry name" value="Bug_dom1"/>
</dbReference>
<dbReference type="PANTHER" id="PTHR42928:SF5">
    <property type="entry name" value="BLR1237 PROTEIN"/>
    <property type="match status" value="1"/>
</dbReference>
<dbReference type="Gene3D" id="3.40.190.10">
    <property type="entry name" value="Periplasmic binding protein-like II"/>
    <property type="match status" value="1"/>
</dbReference>
<name>A0A375GDF6_9BURK</name>
<dbReference type="Proteomes" id="UP000256862">
    <property type="component" value="Chromosome CO2235"/>
</dbReference>
<dbReference type="Proteomes" id="UP000623307">
    <property type="component" value="Chromosome 2"/>
</dbReference>
<dbReference type="GeneID" id="303490947"/>
<sequence>MQITQRKPQPSRRIRATLAIFGVAATACCAAYAQGGYPARPVSLVVGFAAGGSTDKLARLLAKEMQDALGQQVVVENRPGAAGNIAAQYVAQAAPDGYTLFMATLSSQAINPWIYQKLAFDPIKSFEPVALVARYPLVVAVNPSLPAQTSAELLAYMRANPGKVFFSSAGSGSPGHLSGELVKSMARVDLTHVAYKGGGPAMLAAMGGEVTMTIETIPAMIPHVKSGKLKGLAVTSGQRSPALPQLPTLSESGLAGFEVTSWAGIAAPAKTPPDVLETLQAAVGKALAQPKLKSAMEADGALPSYLPGKQFQDFTAAELKRWGEVVRSANVKAE</sequence>
<proteinExistence type="inferred from homology"/>
<comment type="similarity">
    <text evidence="1">Belongs to the UPF0065 (bug) family.</text>
</comment>
<evidence type="ECO:0000256" key="2">
    <source>
        <dbReference type="SAM" id="SignalP"/>
    </source>
</evidence>
<accession>A0A375GDF6</accession>
<dbReference type="PANTHER" id="PTHR42928">
    <property type="entry name" value="TRICARBOXYLATE-BINDING PROTEIN"/>
    <property type="match status" value="1"/>
</dbReference>
<dbReference type="Gene3D" id="3.40.190.150">
    <property type="entry name" value="Bordetella uptake gene, domain 1"/>
    <property type="match status" value="1"/>
</dbReference>
<keyword evidence="5" id="KW-1185">Reference proteome</keyword>
<feature type="chain" id="PRO_5017043765" evidence="2">
    <location>
        <begin position="34"/>
        <end position="334"/>
    </location>
</feature>
<organism evidence="4">
    <name type="scientific">Cupriavidus oxalaticus</name>
    <dbReference type="NCBI Taxonomy" id="96344"/>
    <lineage>
        <taxon>Bacteria</taxon>
        <taxon>Pseudomonadati</taxon>
        <taxon>Pseudomonadota</taxon>
        <taxon>Betaproteobacteria</taxon>
        <taxon>Burkholderiales</taxon>
        <taxon>Burkholderiaceae</taxon>
        <taxon>Cupriavidus</taxon>
    </lineage>
</organism>
<dbReference type="CDD" id="cd13578">
    <property type="entry name" value="PBP2_Bug27"/>
    <property type="match status" value="1"/>
</dbReference>
<keyword evidence="2" id="KW-0732">Signal</keyword>
<gene>
    <name evidence="4" type="ORF">CO2235_60003</name>
    <name evidence="3" type="ORF">JTE92_15490</name>
</gene>
<dbReference type="PROSITE" id="PS51257">
    <property type="entry name" value="PROKAR_LIPOPROTEIN"/>
    <property type="match status" value="1"/>
</dbReference>
<evidence type="ECO:0000313" key="3">
    <source>
        <dbReference type="EMBL" id="QRQ94884.1"/>
    </source>
</evidence>
<reference evidence="3 5" key="2">
    <citation type="submission" date="2021-02" db="EMBL/GenBank/DDBJ databases">
        <title>Complete Genome Sequence of Cupriavidus oxalaticus Strain Ox1, a Soil Oxalate-Degrading Species.</title>
        <authorList>
            <person name="Palmieri F."/>
            <person name="Udriet P."/>
            <person name="Deuasquier M."/>
            <person name="Beaudoing E."/>
            <person name="Johnson S.L."/>
            <person name="Davenport K.W."/>
            <person name="Chain P.S."/>
            <person name="Bindschedler S."/>
            <person name="Junier P."/>
        </authorList>
    </citation>
    <scope>NUCLEOTIDE SEQUENCE [LARGE SCALE GENOMIC DNA]</scope>
    <source>
        <strain evidence="3 5">Ox1</strain>
    </source>
</reference>
<evidence type="ECO:0000256" key="1">
    <source>
        <dbReference type="ARBA" id="ARBA00006987"/>
    </source>
</evidence>
<dbReference type="SUPFAM" id="SSF53850">
    <property type="entry name" value="Periplasmic binding protein-like II"/>
    <property type="match status" value="1"/>
</dbReference>
<dbReference type="OrthoDB" id="8678477at2"/>
<evidence type="ECO:0000313" key="4">
    <source>
        <dbReference type="EMBL" id="SPC16786.1"/>
    </source>
</evidence>
<dbReference type="EMBL" id="CP069812">
    <property type="protein sequence ID" value="QRQ94884.1"/>
    <property type="molecule type" value="Genomic_DNA"/>
</dbReference>
<dbReference type="RefSeq" id="WP_063236985.1">
    <property type="nucleotide sequence ID" value="NZ_CP069810.1"/>
</dbReference>